<comment type="caution">
    <text evidence="1">The sequence shown here is derived from an EMBL/GenBank/DDBJ whole genome shotgun (WGS) entry which is preliminary data.</text>
</comment>
<sequence>MERRRVAAPAPLRFARAELVGRDLTPAALARLTREGYVVLEQATLTEGRTVHRLRIPRRVTLAQARARVQAEAPQAAVDLNHYYRPNIGDSCGAGECLARRMIGWTPVNDNAQSCNSGGIRIGMIDTAINAKHDALAGSKVEVKRLAAATLPASGRQHGTAIAALLIGDADGRSPGLLPGAELIAVDTFHQRSGQGDVSDVYSLVKALDYLESRDVAIINMSLSGPANSVLESAVKRLAEEGIVLVAAAGNDGPKAKPVYPAAYPEVVAVTAVDRQKRAYRRAVRGPHIDLAAPGVDVWIAASVQGTRPRTGTSFAAPFVTAAIALARKNDPEARMEDILSRLTTTAEDLGAPGRDDTFGWGLLNPKGLCD</sequence>
<accession>A0ACC5RCD0</accession>
<name>A0ACC5RCD0_9HYPH</name>
<dbReference type="EMBL" id="JAENHL010000008">
    <property type="protein sequence ID" value="MBK1870292.1"/>
    <property type="molecule type" value="Genomic_DNA"/>
</dbReference>
<proteinExistence type="predicted"/>
<protein>
    <submittedName>
        <fullName evidence="1">S8 family serine peptidase</fullName>
    </submittedName>
</protein>
<organism evidence="1 2">
    <name type="scientific">Taklimakanibacter albus</name>
    <dbReference type="NCBI Taxonomy" id="2800327"/>
    <lineage>
        <taxon>Bacteria</taxon>
        <taxon>Pseudomonadati</taxon>
        <taxon>Pseudomonadota</taxon>
        <taxon>Alphaproteobacteria</taxon>
        <taxon>Hyphomicrobiales</taxon>
        <taxon>Aestuariivirgaceae</taxon>
        <taxon>Taklimakanibacter</taxon>
    </lineage>
</organism>
<gene>
    <name evidence="1" type="ORF">JHL16_28270</name>
</gene>
<evidence type="ECO:0000313" key="2">
    <source>
        <dbReference type="Proteomes" id="UP000616151"/>
    </source>
</evidence>
<keyword evidence="2" id="KW-1185">Reference proteome</keyword>
<evidence type="ECO:0000313" key="1">
    <source>
        <dbReference type="EMBL" id="MBK1870292.1"/>
    </source>
</evidence>
<dbReference type="Proteomes" id="UP000616151">
    <property type="component" value="Unassembled WGS sequence"/>
</dbReference>
<reference evidence="1" key="1">
    <citation type="submission" date="2021-01" db="EMBL/GenBank/DDBJ databases">
        <authorList>
            <person name="Sun Q."/>
        </authorList>
    </citation>
    <scope>NUCLEOTIDE SEQUENCE</scope>
    <source>
        <strain evidence="1">YIM B02566</strain>
    </source>
</reference>